<dbReference type="OrthoDB" id="5365332at2"/>
<dbReference type="HOGENOM" id="CLU_2131464_0_0_4"/>
<evidence type="ECO:0000313" key="2">
    <source>
        <dbReference type="EMBL" id="AEG94374.1"/>
    </source>
</evidence>
<name>F5XY49_RAMTT</name>
<dbReference type="Pfam" id="PF12762">
    <property type="entry name" value="DDE_Tnp_IS1595"/>
    <property type="match status" value="1"/>
</dbReference>
<feature type="domain" description="ISXO2-like transposase" evidence="1">
    <location>
        <begin position="18"/>
        <end position="105"/>
    </location>
</feature>
<dbReference type="KEGG" id="rta:Rta_32620"/>
<sequence>MRNKRRLQMAAADRANLIRKRKCRSVYVLRELYPEPGKGARRTLVYIATSENEADMMRFAQSYVTPGSIVMTDESNAFTQLSRWFNHRSVVHPREYCSDDGVNDNRPSRTPPR</sequence>
<dbReference type="EMBL" id="CP000245">
    <property type="protein sequence ID" value="AEG94374.1"/>
    <property type="molecule type" value="Genomic_DNA"/>
</dbReference>
<dbReference type="Proteomes" id="UP000008385">
    <property type="component" value="Chromosome"/>
</dbReference>
<protein>
    <recommendedName>
        <fullName evidence="1">ISXO2-like transposase domain-containing protein</fullName>
    </recommendedName>
</protein>
<proteinExistence type="predicted"/>
<organism evidence="2 3">
    <name type="scientific">Ramlibacter tataouinensis (strain ATCC BAA-407 / DSM 14655 / LMG 21543 / TTB310)</name>
    <dbReference type="NCBI Taxonomy" id="365046"/>
    <lineage>
        <taxon>Bacteria</taxon>
        <taxon>Pseudomonadati</taxon>
        <taxon>Pseudomonadota</taxon>
        <taxon>Betaproteobacteria</taxon>
        <taxon>Burkholderiales</taxon>
        <taxon>Comamonadaceae</taxon>
        <taxon>Ramlibacter</taxon>
    </lineage>
</organism>
<dbReference type="InterPro" id="IPR024445">
    <property type="entry name" value="Tnp_ISXO2-like"/>
</dbReference>
<reference evidence="2 3" key="2">
    <citation type="journal article" date="2011" name="PLoS ONE">
        <title>The Cyst-Dividing Bacterium Ramlibacter tataouinensis TTB310 Genome Reveals a Well-Stocked Toolbox for Adaptation to a Desert Environment.</title>
        <authorList>
            <person name="De Luca G."/>
            <person name="Barakat M."/>
            <person name="Ortet P."/>
            <person name="Fochesato S."/>
            <person name="Jourlin-Castelli C."/>
            <person name="Ansaldi M."/>
            <person name="Py B."/>
            <person name="Fichant G."/>
            <person name="Coutinho P.M."/>
            <person name="Voulhoux R."/>
            <person name="Bastien O."/>
            <person name="Marechal E."/>
            <person name="Henrissat B."/>
            <person name="Quentin Y."/>
            <person name="Noirot P."/>
            <person name="Filloux A."/>
            <person name="Mejean V."/>
            <person name="Dubow M.S."/>
            <person name="Barras F."/>
            <person name="Barbe V."/>
            <person name="Weissenbach J."/>
            <person name="Mihalcescu I."/>
            <person name="Vermeglio A."/>
            <person name="Achouak W."/>
            <person name="Heulin T."/>
        </authorList>
    </citation>
    <scope>NUCLEOTIDE SEQUENCE [LARGE SCALE GENOMIC DNA]</scope>
    <source>
        <strain evidence="3">ATCC BAA-407 / DSM 14655 / LMG 21543 / TTB310</strain>
    </source>
</reference>
<gene>
    <name evidence="2" type="ordered locus">Rta_32620</name>
</gene>
<reference evidence="3" key="1">
    <citation type="submission" date="2006-01" db="EMBL/GenBank/DDBJ databases">
        <title>Genome of the cyst-dividing bacterium Ramlibacter tataouinensis.</title>
        <authorList>
            <person name="Barakat M."/>
            <person name="Ortet P."/>
            <person name="De Luca G."/>
            <person name="Jourlin-Castelli C."/>
            <person name="Ansaldi M."/>
            <person name="Py B."/>
            <person name="Fichant G."/>
            <person name="Coutinho P."/>
            <person name="Voulhoux R."/>
            <person name="Bastien O."/>
            <person name="Roy S."/>
            <person name="Marechal E."/>
            <person name="Henrissat B."/>
            <person name="Quentin Y."/>
            <person name="Noirot P."/>
            <person name="Filloux A."/>
            <person name="Mejean V."/>
            <person name="DuBow M."/>
            <person name="Barras F."/>
            <person name="Heulin T."/>
        </authorList>
    </citation>
    <scope>NUCLEOTIDE SEQUENCE [LARGE SCALE GENOMIC DNA]</scope>
    <source>
        <strain evidence="3">ATCC BAA-407 / DSM 14655 / LMG 21543 / TTB310</strain>
    </source>
</reference>
<accession>F5XY49</accession>
<dbReference type="eggNOG" id="COG3677">
    <property type="taxonomic scope" value="Bacteria"/>
</dbReference>
<keyword evidence="3" id="KW-1185">Reference proteome</keyword>
<dbReference type="AlphaFoldDB" id="F5XY49"/>
<evidence type="ECO:0000313" key="3">
    <source>
        <dbReference type="Proteomes" id="UP000008385"/>
    </source>
</evidence>
<evidence type="ECO:0000259" key="1">
    <source>
        <dbReference type="Pfam" id="PF12762"/>
    </source>
</evidence>